<evidence type="ECO:0000313" key="2">
    <source>
        <dbReference type="EMBL" id="GMI67576.1"/>
    </source>
</evidence>
<dbReference type="Proteomes" id="UP001165190">
    <property type="component" value="Unassembled WGS sequence"/>
</dbReference>
<gene>
    <name evidence="2" type="ORF">HRI_000426900</name>
</gene>
<keyword evidence="3" id="KW-1185">Reference proteome</keyword>
<feature type="region of interest" description="Disordered" evidence="1">
    <location>
        <begin position="37"/>
        <end position="101"/>
    </location>
</feature>
<comment type="caution">
    <text evidence="2">The sequence shown here is derived from an EMBL/GenBank/DDBJ whole genome shotgun (WGS) entry which is preliminary data.</text>
</comment>
<accession>A0A9W7GZA4</accession>
<sequence length="101" mass="11689">MTTLHFQLEFQTQKKGKKKGGIRSKIRTQKNLASCHLSRPFIDSDPLTDDGKRTSHTGLPTEPCNHRSMKKTKEKTPRGDQWTWPVEMERRSSHADVAQTW</sequence>
<organism evidence="2 3">
    <name type="scientific">Hibiscus trionum</name>
    <name type="common">Flower of an hour</name>
    <dbReference type="NCBI Taxonomy" id="183268"/>
    <lineage>
        <taxon>Eukaryota</taxon>
        <taxon>Viridiplantae</taxon>
        <taxon>Streptophyta</taxon>
        <taxon>Embryophyta</taxon>
        <taxon>Tracheophyta</taxon>
        <taxon>Spermatophyta</taxon>
        <taxon>Magnoliopsida</taxon>
        <taxon>eudicotyledons</taxon>
        <taxon>Gunneridae</taxon>
        <taxon>Pentapetalae</taxon>
        <taxon>rosids</taxon>
        <taxon>malvids</taxon>
        <taxon>Malvales</taxon>
        <taxon>Malvaceae</taxon>
        <taxon>Malvoideae</taxon>
        <taxon>Hibiscus</taxon>
    </lineage>
</organism>
<evidence type="ECO:0000256" key="1">
    <source>
        <dbReference type="SAM" id="MobiDB-lite"/>
    </source>
</evidence>
<evidence type="ECO:0000313" key="3">
    <source>
        <dbReference type="Proteomes" id="UP001165190"/>
    </source>
</evidence>
<dbReference type="AlphaFoldDB" id="A0A9W7GZA4"/>
<reference evidence="2" key="1">
    <citation type="submission" date="2023-05" db="EMBL/GenBank/DDBJ databases">
        <title>Genome and transcriptome analyses reveal genes involved in the formation of fine ridges on petal epidermal cells in Hibiscus trionum.</title>
        <authorList>
            <person name="Koshimizu S."/>
            <person name="Masuda S."/>
            <person name="Ishii T."/>
            <person name="Shirasu K."/>
            <person name="Hoshino A."/>
            <person name="Arita M."/>
        </authorList>
    </citation>
    <scope>NUCLEOTIDE SEQUENCE</scope>
    <source>
        <strain evidence="2">Hamamatsu line</strain>
    </source>
</reference>
<proteinExistence type="predicted"/>
<protein>
    <submittedName>
        <fullName evidence="2">Uncharacterized protein</fullName>
    </submittedName>
</protein>
<dbReference type="EMBL" id="BSYR01000005">
    <property type="protein sequence ID" value="GMI67576.1"/>
    <property type="molecule type" value="Genomic_DNA"/>
</dbReference>
<name>A0A9W7GZA4_HIBTR</name>